<dbReference type="NCBIfam" id="TIGR01965">
    <property type="entry name" value="VCBS_repeat"/>
    <property type="match status" value="13"/>
</dbReference>
<feature type="region of interest" description="Disordered" evidence="1">
    <location>
        <begin position="1242"/>
        <end position="1268"/>
    </location>
</feature>
<dbReference type="Proteomes" id="UP000003113">
    <property type="component" value="Unassembled WGS sequence"/>
</dbReference>
<dbReference type="SUPFAM" id="SSF53300">
    <property type="entry name" value="vWA-like"/>
    <property type="match status" value="1"/>
</dbReference>
<evidence type="ECO:0000259" key="3">
    <source>
        <dbReference type="PROSITE" id="PS50268"/>
    </source>
</evidence>
<dbReference type="SUPFAM" id="SSF51120">
    <property type="entry name" value="beta-Roll"/>
    <property type="match status" value="1"/>
</dbReference>
<evidence type="ECO:0000259" key="2">
    <source>
        <dbReference type="PROSITE" id="PS50234"/>
    </source>
</evidence>
<evidence type="ECO:0000313" key="4">
    <source>
        <dbReference type="EMBL" id="EHK64737.1"/>
    </source>
</evidence>
<dbReference type="PATRIC" id="fig|477184.5.peg.3560"/>
<gene>
    <name evidence="4" type="ORF">KYC_18040</name>
</gene>
<sequence>MANSSPAVVNEITGRAWIRNSDGSLTELHQGSKVPAGSDVVTASGATVSLQVENGMPIVIGEGREVAVNGDMTGPLADPTEAAVAPPSGTDSDRLLAALQAGRDPFDEMDPTAAVVAGGGEAGGSSFVRLARILETTSPLDLAYPNPARGTDTLPRVSGAALTGDDDVDAAPTTPAAANNAPNALNDASSGDQNATVRGNLLSNDSDPDGDPLAITSINGRPMVPGGISVLGSTGGTFVVQPDGSYEFTPGGQYDYLAVGETATSTISYTITDPSGATSTATVVVTVTGTNDGPVSSALSNQSGLDAQTEIRYDVSDRFSDPDTSDKLTFSATGLPPGLTIDPNTGIITGTIDHSASQGGTNGVYNVTVTATDPSGASTSQAFQWDVANPAPTAVNDSGATDEDTGLNVDAQNGVLANDTDPDGDTLTVSEVNGQAANVGAAVTGSNGGTFTLNADGSYSFNPGSAFQNLAANQTATSSISYTVSDGEGGTSTATLTVTVTGTNDTPILTPGVTLDDQAGDDGKAITPVDVSGQFGDVDDGDVLTYSATGLPPGLTIDSTTGIISGTLDKSASQGGTDGVYTVTVTATDKGGASVSQDFSWDVKNPAPTALDDGGKTDEDTTLTVDAQNGVLSNDTDPDGDTLTVSQVEGKDANVGTAVAGSNGGTFTLNADGSYSFNPGSAFQNLAANQTATSSITYTVSDGEGGTSSATLTVEITGTNDKPTAVALDNQNNMDGDTVNYELSGFFSDVDTGDVLTYSVDHVPGGLTFNTATGTFSGKFANWASDHTNTGVKGEYLITVTATDKSGASVSQTFLWTVGNPEPVATDDTGKTGQNATLVVDHPTEGVLANDTDPDGDKLTVSQVDGKDANVGAAVAGSDGGTFTLNANGTYSFDPGTAFQYLGANQTATTSISYTVSDFQGATSTATLTITVTGTNDTPILTPGVTLDDQANNDGQTITPVDVSGQFSDADAGDELTYSATGLPKGLSINAETGIISGTLDKSASQGGTDGVYTITVTATDKSGTSVSQNFSWDVKNPAPTALDDGGNTDEDTTLTVDAQNGVLANDTDPDGDTLTVSQVEGKDANVGTAVAGSNGGTFTLNADGSYSFNPGSAFNSLPANQTATTSITYTVSDGEGGTSSATLTVTVTGTNDTPILTPGVTLDDQANNDGQTITPVNVSGQFSDADAGDELTYSATGLPKGLSINAETGIISGTLDKSASQGGTDGVYTITVTATDKSGTSVSQNFSWDVKNPAPTALDDGGKTDEDTTLTVDAQNGVLSNDTDPDGDTLTVSQVEGKDANVGTAVTGSNGGTFTLNADGSYSFNPGSAFNSLPANQTATTSITYTVSDGEGGTSSATLTVTVTGTNDTPILTPGVTLDDQANNDGQTITPVDVSGQFSDADTGDVLTYSATGLPKGLSINAETGIISGTLDKSASQGGTDGVYTITVTATDKSGTSVSQNISWDVKNPAPTALDDGGNTDEDTTLTVDAQNGVLANDTDPDGDTLTVSQVEGKDANVGAAVTGSNGGTFTLNADGSYSFNPGSAFNSLPANQTATTSITYTVSDGEGGTSSATLTVTVTGTNDTPILTPGVTLDDQANNDGQTITPVDVSGQFSDADTGDVLTYSATGLPKGLSINAETGIISGTLDKSASQGGTDGVYTITVTATDKSGTSVSQNFSWDVKNPAPTALDDGGKTDEDTTLTVDAQNGVLANDTDPDGDTLTVSQVEGKDANVGTAVAGSNGGTFTLNADGSYSFNPGSAFNSLPANQTATTSITYTVSDGEGGTSSATLTVTVTGTNDTPILTPGVTLDDQANNDGQTITPVDVSGQFSDADTGDVLTYSATGLPKGLSIDAETGIISGTLDKSASQGGTDGVYTITVTATDKSGTSVSQDFSWDVKNPAPTALDDGGKTDEDTTLTVDAQNGVLANDTDPDGDTLTVSQVDGKDANVGTAVAGSNGGTFTLNADGSYSFNPGSAFNSLPANQTATTSITYTVSDGEGGTSSATLTVTVTGTNDTPILTPGVTLDDQANNDGQTITPVDVSGQFSDADTGDVLTYSATGLPKGLSINAETGIISGTLDKSASQGGTDGVYTITVTATDKSGTSVSQNFSWDVKNPAPTALDDGGKTDEDTTLTVDAQNGVLANDTDPDGDTLTVSQVEGKDANVGAAVAGSNGGTFTLNADGSYSFNPGSAFNSLPANQTATTSITYTVSDGEGGTSSATLTVTVTGTNDTPILTPGVTLDDQANNDGQTITPVDVSGQFSDADTGDVLTYSATGLPKGLSINAETGIISGTLDKSASQGGTDGIYTITVTATDKSGTSVSQDFSWDVKNPAPTAVDDSGNTKQGASISADAAHGVLANDTDPDGDTLHVSQVNGQAGSVGTAIAGSNGGTFTLNADGSYSFNPGTAFQHLANGVSATTSIAYTVTDGEGGSATATLTVTVTGTNSGPTSTAISNQSGEDSQTVISLDLSSHFKDADLATGDKLTFSASGLPKGLTIDPNTGVISGKIDHSASQFGGTGVHTITITATDKAGASTSQNFKWNITNPLPQADHDQGTTDEDTTLRVNNAKNGVLANDVDPDGDPLHVSAVGGVAGNVGKAIAGSHGGTFTINADGTYTFNPGNDFQYLAQNQNAQSSIWYTVSDGEGGTNQALLTVTITGKNDTATISGQSSGSVYEDSPVFASGKLNVSDPDAGQNFVQAQAAVQGKYGTFTVDVNGQWTYQLNNALAAVQNLKAGQTLTETFTVASQDGTATSPVNVTIVGTNDAPISGDASAHLNIGASYALKKSDFPFNDGVENDAFQSVVVTRVPGAGEGTLTLGGQPVVNGQVISVADIQAGKLVFTPSSAGGDATFDFAVRDAGGIANGGQNTSTEHTFTLSTDKLGVGNNTSNTDVNGGGGNDILVGDRGGAVTAVEPGKNYNISLIVDVSGSMTYKIGNTNVSRIDLLKSSLVSLANQLANHDGIVNVRLIPFADKALEGVTINNLSKSNVKQLLDAIDLLTAEGNTNYQDAFNKAVSWFNSQVSGGKDAAHNYQNLTFFLTDGNPTVYGASGNQENGAMREAVNAAKPLVDGSGVLVGGNKVVMYGIGIGTGINSDYLRFFDNTNATGQGSQTVKEGSGCNSTEYTVNGTVGQPQIVNSANELNAALQGGSTSTDPAPVSGDTIHGGDGNDIIFGDTINTDHLSWSGHAAGSHDGQGWQALVDFMTAQKGGVAPTTVEIYNYLQQHSAEFDKAGDTRGGDDFLYGGKGDDTLFGQGGNDSLFGGEGNDTLYGGTGNDILVGGKGNDLLVGGAGSDTFRWELNDQGTAAAPAVDRIKDFSTAMPANNGDVLDLKDLLQQDDNSPLTNYLQVKKEGSNTVINVSTNGDLQHNVDQKIILENVDLTNNGALSSAQVINDLLNKGKLIVDHH</sequence>
<name>H0FAA6_9BURK</name>
<dbReference type="SMART" id="SM00327">
    <property type="entry name" value="VWA"/>
    <property type="match status" value="1"/>
</dbReference>
<comment type="caution">
    <text evidence="4">The sequence shown here is derived from an EMBL/GenBank/DDBJ whole genome shotgun (WGS) entry which is preliminary data.</text>
</comment>
<dbReference type="InterPro" id="IPR018511">
    <property type="entry name" value="Hemolysin-typ_Ca-bd_CS"/>
</dbReference>
<feature type="domain" description="VWFA" evidence="2">
    <location>
        <begin position="2923"/>
        <end position="3101"/>
    </location>
</feature>
<dbReference type="Gene3D" id="2.60.40.10">
    <property type="entry name" value="Immunoglobulins"/>
    <property type="match status" value="12"/>
</dbReference>
<dbReference type="GO" id="GO:0007156">
    <property type="term" value="P:homophilic cell adhesion via plasma membrane adhesion molecules"/>
    <property type="evidence" value="ECO:0007669"/>
    <property type="project" value="InterPro"/>
</dbReference>
<dbReference type="CDD" id="cd00198">
    <property type="entry name" value="vWFA"/>
    <property type="match status" value="1"/>
</dbReference>
<evidence type="ECO:0000256" key="1">
    <source>
        <dbReference type="SAM" id="MobiDB-lite"/>
    </source>
</evidence>
<dbReference type="NCBIfam" id="NF012211">
    <property type="entry name" value="tand_rpt_95"/>
    <property type="match status" value="12"/>
</dbReference>
<dbReference type="NCBIfam" id="TIGR03661">
    <property type="entry name" value="T1SS_VCA0849"/>
    <property type="match status" value="1"/>
</dbReference>
<feature type="domain" description="Cadherin" evidence="3">
    <location>
        <begin position="847"/>
        <end position="945"/>
    </location>
</feature>
<dbReference type="RefSeq" id="WP_008164882.1">
    <property type="nucleotide sequence ID" value="NZ_AGUF01000057.1"/>
</dbReference>
<organism evidence="4 5">
    <name type="scientific">Achromobacter arsenitoxydans SY8</name>
    <dbReference type="NCBI Taxonomy" id="477184"/>
    <lineage>
        <taxon>Bacteria</taxon>
        <taxon>Pseudomonadati</taxon>
        <taxon>Pseudomonadota</taxon>
        <taxon>Betaproteobacteria</taxon>
        <taxon>Burkholderiales</taxon>
        <taxon>Alcaligenaceae</taxon>
        <taxon>Achromobacter</taxon>
    </lineage>
</organism>
<reference evidence="4 5" key="1">
    <citation type="journal article" date="2012" name="J. Bacteriol.">
        <title>Genome sequence of the highly efficient arsenite-oxidizing bacterium Achromobacter arsenitoxydans SY8.</title>
        <authorList>
            <person name="Li X."/>
            <person name="Hu Y."/>
            <person name="Gong J."/>
            <person name="Lin Y."/>
            <person name="Johnstone L."/>
            <person name="Rensing C."/>
            <person name="Wang G."/>
        </authorList>
    </citation>
    <scope>NUCLEOTIDE SEQUENCE [LARGE SCALE GENOMIC DNA]</scope>
    <source>
        <strain evidence="4 5">SY8</strain>
    </source>
</reference>
<dbReference type="SMART" id="SM00736">
    <property type="entry name" value="CADG"/>
    <property type="match status" value="11"/>
</dbReference>
<dbReference type="InterPro" id="IPR010221">
    <property type="entry name" value="VCBS_dom"/>
</dbReference>
<dbReference type="InterPro" id="IPR006644">
    <property type="entry name" value="Cadg"/>
</dbReference>
<dbReference type="NCBIfam" id="NF033682">
    <property type="entry name" value="retention_LapA"/>
    <property type="match status" value="1"/>
</dbReference>
<feature type="region of interest" description="Disordered" evidence="1">
    <location>
        <begin position="2106"/>
        <end position="2129"/>
    </location>
</feature>
<dbReference type="PROSITE" id="PS50268">
    <property type="entry name" value="CADHERIN_2"/>
    <property type="match status" value="1"/>
</dbReference>
<feature type="region of interest" description="Disordered" evidence="1">
    <location>
        <begin position="145"/>
        <end position="193"/>
    </location>
</feature>
<feature type="compositionally biased region" description="Low complexity" evidence="1">
    <location>
        <begin position="170"/>
        <end position="188"/>
    </location>
</feature>
<dbReference type="InterPro" id="IPR011049">
    <property type="entry name" value="Serralysin-like_metalloprot_C"/>
</dbReference>
<dbReference type="InterPro" id="IPR036465">
    <property type="entry name" value="vWFA_dom_sf"/>
</dbReference>
<dbReference type="Pfam" id="PF00353">
    <property type="entry name" value="HemolysinCabind"/>
    <property type="match status" value="2"/>
</dbReference>
<dbReference type="EMBL" id="AGUF01000057">
    <property type="protein sequence ID" value="EHK64737.1"/>
    <property type="molecule type" value="Genomic_DNA"/>
</dbReference>
<dbReference type="eggNOG" id="COG2304">
    <property type="taxonomic scope" value="Bacteria"/>
</dbReference>
<dbReference type="InterPro" id="IPR047777">
    <property type="entry name" value="LapA-like_RM"/>
</dbReference>
<dbReference type="PROSITE" id="PS50234">
    <property type="entry name" value="VWFA"/>
    <property type="match status" value="1"/>
</dbReference>
<dbReference type="OrthoDB" id="8622300at2"/>
<dbReference type="InterPro" id="IPR002126">
    <property type="entry name" value="Cadherin-like_dom"/>
</dbReference>
<dbReference type="SUPFAM" id="SSF49313">
    <property type="entry name" value="Cadherin-like"/>
    <property type="match status" value="11"/>
</dbReference>
<dbReference type="eggNOG" id="COG2931">
    <property type="taxonomic scope" value="Bacteria"/>
</dbReference>
<dbReference type="InterPro" id="IPR001343">
    <property type="entry name" value="Hemolysn_Ca-bd"/>
</dbReference>
<proteinExistence type="predicted"/>
<dbReference type="eggNOG" id="COG2273">
    <property type="taxonomic scope" value="Bacteria"/>
</dbReference>
<dbReference type="GO" id="GO:0016020">
    <property type="term" value="C:membrane"/>
    <property type="evidence" value="ECO:0007669"/>
    <property type="project" value="InterPro"/>
</dbReference>
<protein>
    <submittedName>
        <fullName evidence="4">Hemolysin</fullName>
    </submittedName>
</protein>
<dbReference type="InterPro" id="IPR015919">
    <property type="entry name" value="Cadherin-like_sf"/>
</dbReference>
<evidence type="ECO:0000313" key="5">
    <source>
        <dbReference type="Proteomes" id="UP000003113"/>
    </source>
</evidence>
<dbReference type="PROSITE" id="PS00330">
    <property type="entry name" value="HEMOLYSIN_CALCIUM"/>
    <property type="match status" value="3"/>
</dbReference>
<dbReference type="Pfam" id="PF17963">
    <property type="entry name" value="Big_9"/>
    <property type="match status" value="12"/>
</dbReference>
<dbReference type="GO" id="GO:0005509">
    <property type="term" value="F:calcium ion binding"/>
    <property type="evidence" value="ECO:0007669"/>
    <property type="project" value="InterPro"/>
</dbReference>
<dbReference type="InterPro" id="IPR013783">
    <property type="entry name" value="Ig-like_fold"/>
</dbReference>
<dbReference type="Pfam" id="PF05345">
    <property type="entry name" value="He_PIG"/>
    <property type="match status" value="11"/>
</dbReference>
<feature type="region of interest" description="Disordered" evidence="1">
    <location>
        <begin position="594"/>
        <end position="619"/>
    </location>
</feature>
<dbReference type="STRING" id="477184.KYC_18040"/>
<feature type="region of interest" description="Disordered" evidence="1">
    <location>
        <begin position="1674"/>
        <end position="1697"/>
    </location>
</feature>
<dbReference type="InterPro" id="IPR002035">
    <property type="entry name" value="VWF_A"/>
</dbReference>
<keyword evidence="5" id="KW-1185">Reference proteome</keyword>
<feature type="region of interest" description="Disordered" evidence="1">
    <location>
        <begin position="1890"/>
        <end position="1917"/>
    </location>
</feature>
<dbReference type="InterPro" id="IPR019960">
    <property type="entry name" value="T1SS_VCA0849"/>
</dbReference>
<dbReference type="Pfam" id="PF13519">
    <property type="entry name" value="VWA_2"/>
    <property type="match status" value="1"/>
</dbReference>
<accession>H0FAA6</accession>
<dbReference type="Gene3D" id="3.40.50.410">
    <property type="entry name" value="von Willebrand factor, type A domain"/>
    <property type="match status" value="1"/>
</dbReference>
<dbReference type="PRINTS" id="PR00313">
    <property type="entry name" value="CABNDNGRPT"/>
</dbReference>